<reference evidence="2" key="2">
    <citation type="submission" date="2025-08" db="UniProtKB">
        <authorList>
            <consortium name="RefSeq"/>
        </authorList>
    </citation>
    <scope>IDENTIFICATION</scope>
    <source>
        <tissue evidence="2">Leaf</tissue>
    </source>
</reference>
<sequence>MGGEKFLLQVSPIKGVMRFEKKVKLSLRFIGTLEILERLGEVSHMLALPPSVAGVHMVFHVSIRRKYHEDRSHVSDFSIMQLGENLTYEEESVAILDWQVRKLRPKSFPSMKVQWRG</sequence>
<gene>
    <name evidence="2" type="primary">LOC142163307</name>
</gene>
<organism evidence="1 2">
    <name type="scientific">Nicotiana tabacum</name>
    <name type="common">Common tobacco</name>
    <dbReference type="NCBI Taxonomy" id="4097"/>
    <lineage>
        <taxon>Eukaryota</taxon>
        <taxon>Viridiplantae</taxon>
        <taxon>Streptophyta</taxon>
        <taxon>Embryophyta</taxon>
        <taxon>Tracheophyta</taxon>
        <taxon>Spermatophyta</taxon>
        <taxon>Magnoliopsida</taxon>
        <taxon>eudicotyledons</taxon>
        <taxon>Gunneridae</taxon>
        <taxon>Pentapetalae</taxon>
        <taxon>asterids</taxon>
        <taxon>lamiids</taxon>
        <taxon>Solanales</taxon>
        <taxon>Solanaceae</taxon>
        <taxon>Nicotianoideae</taxon>
        <taxon>Nicotianeae</taxon>
        <taxon>Nicotiana</taxon>
    </lineage>
</organism>
<accession>A0AC58RVC9</accession>
<keyword evidence="1" id="KW-1185">Reference proteome</keyword>
<name>A0AC58RVC9_TOBAC</name>
<evidence type="ECO:0000313" key="1">
    <source>
        <dbReference type="Proteomes" id="UP000790787"/>
    </source>
</evidence>
<evidence type="ECO:0000313" key="2">
    <source>
        <dbReference type="RefSeq" id="XP_075076681.1"/>
    </source>
</evidence>
<proteinExistence type="predicted"/>
<reference evidence="1" key="1">
    <citation type="journal article" date="2014" name="Nat. Commun.">
        <title>The tobacco genome sequence and its comparison with those of tomato and potato.</title>
        <authorList>
            <person name="Sierro N."/>
            <person name="Battey J.N."/>
            <person name="Ouadi S."/>
            <person name="Bakaher N."/>
            <person name="Bovet L."/>
            <person name="Willig A."/>
            <person name="Goepfert S."/>
            <person name="Peitsch M.C."/>
            <person name="Ivanov N.V."/>
        </authorList>
    </citation>
    <scope>NUCLEOTIDE SEQUENCE [LARGE SCALE GENOMIC DNA]</scope>
</reference>
<protein>
    <submittedName>
        <fullName evidence="2">Uncharacterized protein LOC142163307</fullName>
    </submittedName>
</protein>
<dbReference type="Proteomes" id="UP000790787">
    <property type="component" value="Chromosome 8"/>
</dbReference>
<dbReference type="RefSeq" id="XP_075076681.1">
    <property type="nucleotide sequence ID" value="XM_075220580.1"/>
</dbReference>